<dbReference type="SUPFAM" id="SSF57850">
    <property type="entry name" value="RING/U-box"/>
    <property type="match status" value="1"/>
</dbReference>
<dbReference type="PROSITE" id="PS50089">
    <property type="entry name" value="ZF_RING_2"/>
    <property type="match status" value="1"/>
</dbReference>
<keyword evidence="1 3" id="KW-0479">Metal-binding</keyword>
<dbReference type="AlphaFoldDB" id="A0A0K0FVX5"/>
<sequence length="464" mass="53300">MSFVCVICSDSYTGNGTEHSIFSTKCGHLFGKSCLEKWARENNNQGKFKCPVCCEPVRDSDYHQIYDLPKELLKIKFDDGEDVCCNEDDILKRCLLGTLDKESTFFIEIDDRELSREFITFFDVHNGFILVAGNHEYLCAETDSFKYFLRIYKGLEIFYDRVFGSVPFTTVTFNKFREDVVEFCVGFENGSLQSVVLTSNNGICGTPHERVLFNEDSKINSVCFLEKNNVVYSVGECNIFSVSTDIAFDKENWLGNVNVELTAVTNLAVMNNCVLFGIMDGKVYVFEKNKIPYVLYCEEETLVTNYTYDSVINMISIVNSLEFEGDEESDEKVASHVLRIISKVSKYDNAGYRRDIYISSPFQDLQDSIYELPQQFKSTLILMKDYEKCFIYSFIPNIENGMLQVHFVNDNFNVVNEKEIEGLDECIGVLELEKPKLLLSKVLKIPLVIIFNNRLTTLNYYTVI</sequence>
<dbReference type="InterPro" id="IPR001841">
    <property type="entry name" value="Znf_RING"/>
</dbReference>
<dbReference type="PANTHER" id="PTHR16047">
    <property type="entry name" value="RFWD3 PROTEIN"/>
    <property type="match status" value="1"/>
</dbReference>
<evidence type="ECO:0000256" key="3">
    <source>
        <dbReference type="PROSITE-ProRule" id="PRU00175"/>
    </source>
</evidence>
<dbReference type="GO" id="GO:0004842">
    <property type="term" value="F:ubiquitin-protein transferase activity"/>
    <property type="evidence" value="ECO:0007669"/>
    <property type="project" value="InterPro"/>
</dbReference>
<keyword evidence="2" id="KW-0862">Zinc</keyword>
<protein>
    <submittedName>
        <fullName evidence="6">RING-type domain-containing protein</fullName>
    </submittedName>
</protein>
<evidence type="ECO:0000259" key="4">
    <source>
        <dbReference type="PROSITE" id="PS50089"/>
    </source>
</evidence>
<dbReference type="PANTHER" id="PTHR16047:SF7">
    <property type="entry name" value="E3 UBIQUITIN-PROTEIN LIGASE RFWD3"/>
    <property type="match status" value="1"/>
</dbReference>
<name>A0A0K0FVX5_STRVS</name>
<dbReference type="InterPro" id="IPR037381">
    <property type="entry name" value="RFWD3"/>
</dbReference>
<feature type="domain" description="RING-type" evidence="4">
    <location>
        <begin position="5"/>
        <end position="53"/>
    </location>
</feature>
<dbReference type="GO" id="GO:0016567">
    <property type="term" value="P:protein ubiquitination"/>
    <property type="evidence" value="ECO:0007669"/>
    <property type="project" value="InterPro"/>
</dbReference>
<dbReference type="SUPFAM" id="SSF50978">
    <property type="entry name" value="WD40 repeat-like"/>
    <property type="match status" value="1"/>
</dbReference>
<organism evidence="5 6">
    <name type="scientific">Strongyloides venezuelensis</name>
    <name type="common">Threadworm</name>
    <dbReference type="NCBI Taxonomy" id="75913"/>
    <lineage>
        <taxon>Eukaryota</taxon>
        <taxon>Metazoa</taxon>
        <taxon>Ecdysozoa</taxon>
        <taxon>Nematoda</taxon>
        <taxon>Chromadorea</taxon>
        <taxon>Rhabditida</taxon>
        <taxon>Tylenchina</taxon>
        <taxon>Panagrolaimomorpha</taxon>
        <taxon>Strongyloidoidea</taxon>
        <taxon>Strongyloididae</taxon>
        <taxon>Strongyloides</taxon>
    </lineage>
</organism>
<keyword evidence="1 3" id="KW-0863">Zinc-finger</keyword>
<reference evidence="6" key="2">
    <citation type="submission" date="2015-08" db="UniProtKB">
        <authorList>
            <consortium name="WormBaseParasite"/>
        </authorList>
    </citation>
    <scope>IDENTIFICATION</scope>
</reference>
<evidence type="ECO:0000256" key="2">
    <source>
        <dbReference type="ARBA" id="ARBA00022833"/>
    </source>
</evidence>
<dbReference type="Pfam" id="PF13639">
    <property type="entry name" value="zf-RING_2"/>
    <property type="match status" value="1"/>
</dbReference>
<dbReference type="WBParaSite" id="SVE_1649300.1">
    <property type="protein sequence ID" value="SVE_1649300.1"/>
    <property type="gene ID" value="SVE_1649300"/>
</dbReference>
<evidence type="ECO:0000313" key="5">
    <source>
        <dbReference type="Proteomes" id="UP000035680"/>
    </source>
</evidence>
<dbReference type="Proteomes" id="UP000035680">
    <property type="component" value="Unassembled WGS sequence"/>
</dbReference>
<dbReference type="GO" id="GO:0036297">
    <property type="term" value="P:interstrand cross-link repair"/>
    <property type="evidence" value="ECO:0007669"/>
    <property type="project" value="InterPro"/>
</dbReference>
<evidence type="ECO:0000313" key="6">
    <source>
        <dbReference type="WBParaSite" id="SVE_1649300.1"/>
    </source>
</evidence>
<keyword evidence="5" id="KW-1185">Reference proteome</keyword>
<dbReference type="STRING" id="75913.A0A0K0FVX5"/>
<dbReference type="InterPro" id="IPR013083">
    <property type="entry name" value="Znf_RING/FYVE/PHD"/>
</dbReference>
<evidence type="ECO:0000256" key="1">
    <source>
        <dbReference type="ARBA" id="ARBA00022771"/>
    </source>
</evidence>
<accession>A0A0K0FVX5</accession>
<dbReference type="GO" id="GO:0008270">
    <property type="term" value="F:zinc ion binding"/>
    <property type="evidence" value="ECO:0007669"/>
    <property type="project" value="UniProtKB-KW"/>
</dbReference>
<dbReference type="GO" id="GO:0005634">
    <property type="term" value="C:nucleus"/>
    <property type="evidence" value="ECO:0007669"/>
    <property type="project" value="InterPro"/>
</dbReference>
<dbReference type="InterPro" id="IPR036322">
    <property type="entry name" value="WD40_repeat_dom_sf"/>
</dbReference>
<reference evidence="5" key="1">
    <citation type="submission" date="2014-07" db="EMBL/GenBank/DDBJ databases">
        <authorList>
            <person name="Martin A.A"/>
            <person name="De Silva N."/>
        </authorList>
    </citation>
    <scope>NUCLEOTIDE SEQUENCE</scope>
</reference>
<proteinExistence type="predicted"/>
<dbReference type="SMART" id="SM00184">
    <property type="entry name" value="RING"/>
    <property type="match status" value="1"/>
</dbReference>
<dbReference type="Gene3D" id="3.30.40.10">
    <property type="entry name" value="Zinc/RING finger domain, C3HC4 (zinc finger)"/>
    <property type="match status" value="1"/>
</dbReference>